<keyword evidence="1" id="KW-0812">Transmembrane</keyword>
<proteinExistence type="predicted"/>
<evidence type="ECO:0000259" key="2">
    <source>
        <dbReference type="SMART" id="SM00014"/>
    </source>
</evidence>
<dbReference type="Pfam" id="PF01569">
    <property type="entry name" value="PAP2"/>
    <property type="match status" value="1"/>
</dbReference>
<dbReference type="Gene3D" id="1.20.144.10">
    <property type="entry name" value="Phosphatidic acid phosphatase type 2/haloperoxidase"/>
    <property type="match status" value="1"/>
</dbReference>
<feature type="domain" description="Phosphatidic acid phosphatase type 2/haloperoxidase" evidence="2">
    <location>
        <begin position="36"/>
        <end position="151"/>
    </location>
</feature>
<gene>
    <name evidence="3" type="ORF">DFH08DRAFT_872856</name>
</gene>
<name>A0AAD6ZXE3_9AGAR</name>
<dbReference type="PANTHER" id="PTHR14969">
    <property type="entry name" value="SPHINGOSINE-1-PHOSPHATE PHOSPHOHYDROLASE"/>
    <property type="match status" value="1"/>
</dbReference>
<dbReference type="InterPro" id="IPR000326">
    <property type="entry name" value="PAP2/HPO"/>
</dbReference>
<sequence>MSSHSRPRWLSVFERTNLVVIGLAAVAVLWTRSAGVAYVSAGAVACSLSVKVLKRGIRQPRPALGKKKTYGMPSTHSASIAHFVSSVLLASLYLPLHPSVPGGDTARVVAPILVLPLAGTIAVSRVWLGHHTWTQVAAGCAYGVGWACLCFTLWTRGLNEYGRTIEQFFDELFGWR</sequence>
<feature type="transmembrane region" description="Helical" evidence="1">
    <location>
        <begin position="108"/>
        <end position="128"/>
    </location>
</feature>
<dbReference type="Proteomes" id="UP001218218">
    <property type="component" value="Unassembled WGS sequence"/>
</dbReference>
<dbReference type="SMART" id="SM00014">
    <property type="entry name" value="acidPPc"/>
    <property type="match status" value="1"/>
</dbReference>
<evidence type="ECO:0000256" key="1">
    <source>
        <dbReference type="SAM" id="Phobius"/>
    </source>
</evidence>
<keyword evidence="4" id="KW-1185">Reference proteome</keyword>
<keyword evidence="1" id="KW-0472">Membrane</keyword>
<dbReference type="EMBL" id="JARIHO010000023">
    <property type="protein sequence ID" value="KAJ7343501.1"/>
    <property type="molecule type" value="Genomic_DNA"/>
</dbReference>
<dbReference type="InterPro" id="IPR036938">
    <property type="entry name" value="PAP2/HPO_sf"/>
</dbReference>
<evidence type="ECO:0000313" key="3">
    <source>
        <dbReference type="EMBL" id="KAJ7343501.1"/>
    </source>
</evidence>
<comment type="caution">
    <text evidence="3">The sequence shown here is derived from an EMBL/GenBank/DDBJ whole genome shotgun (WGS) entry which is preliminary data.</text>
</comment>
<protein>
    <submittedName>
        <fullName evidence="3">Phosphatidic acid phosphatase type 2/haloperoxidase</fullName>
    </submittedName>
</protein>
<dbReference type="AlphaFoldDB" id="A0AAD6ZXE3"/>
<feature type="transmembrane region" description="Helical" evidence="1">
    <location>
        <begin position="12"/>
        <end position="30"/>
    </location>
</feature>
<keyword evidence="1" id="KW-1133">Transmembrane helix</keyword>
<dbReference type="PANTHER" id="PTHR14969:SF13">
    <property type="entry name" value="AT30094P"/>
    <property type="match status" value="1"/>
</dbReference>
<accession>A0AAD6ZXE3</accession>
<reference evidence="3" key="1">
    <citation type="submission" date="2023-03" db="EMBL/GenBank/DDBJ databases">
        <title>Massive genome expansion in bonnet fungi (Mycena s.s.) driven by repeated elements and novel gene families across ecological guilds.</title>
        <authorList>
            <consortium name="Lawrence Berkeley National Laboratory"/>
            <person name="Harder C.B."/>
            <person name="Miyauchi S."/>
            <person name="Viragh M."/>
            <person name="Kuo A."/>
            <person name="Thoen E."/>
            <person name="Andreopoulos B."/>
            <person name="Lu D."/>
            <person name="Skrede I."/>
            <person name="Drula E."/>
            <person name="Henrissat B."/>
            <person name="Morin E."/>
            <person name="Kohler A."/>
            <person name="Barry K."/>
            <person name="LaButti K."/>
            <person name="Morin E."/>
            <person name="Salamov A."/>
            <person name="Lipzen A."/>
            <person name="Mereny Z."/>
            <person name="Hegedus B."/>
            <person name="Baldrian P."/>
            <person name="Stursova M."/>
            <person name="Weitz H."/>
            <person name="Taylor A."/>
            <person name="Grigoriev I.V."/>
            <person name="Nagy L.G."/>
            <person name="Martin F."/>
            <person name="Kauserud H."/>
        </authorList>
    </citation>
    <scope>NUCLEOTIDE SEQUENCE</scope>
    <source>
        <strain evidence="3">CBHHK002</strain>
    </source>
</reference>
<evidence type="ECO:0000313" key="4">
    <source>
        <dbReference type="Proteomes" id="UP001218218"/>
    </source>
</evidence>
<feature type="transmembrane region" description="Helical" evidence="1">
    <location>
        <begin position="135"/>
        <end position="154"/>
    </location>
</feature>
<organism evidence="3 4">
    <name type="scientific">Mycena albidolilacea</name>
    <dbReference type="NCBI Taxonomy" id="1033008"/>
    <lineage>
        <taxon>Eukaryota</taxon>
        <taxon>Fungi</taxon>
        <taxon>Dikarya</taxon>
        <taxon>Basidiomycota</taxon>
        <taxon>Agaricomycotina</taxon>
        <taxon>Agaricomycetes</taxon>
        <taxon>Agaricomycetidae</taxon>
        <taxon>Agaricales</taxon>
        <taxon>Marasmiineae</taxon>
        <taxon>Mycenaceae</taxon>
        <taxon>Mycena</taxon>
    </lineage>
</organism>
<dbReference type="GO" id="GO:0042392">
    <property type="term" value="F:sphingosine-1-phosphate phosphatase activity"/>
    <property type="evidence" value="ECO:0007669"/>
    <property type="project" value="TreeGrafter"/>
</dbReference>
<feature type="transmembrane region" description="Helical" evidence="1">
    <location>
        <begin position="36"/>
        <end position="53"/>
    </location>
</feature>
<dbReference type="SUPFAM" id="SSF48317">
    <property type="entry name" value="Acid phosphatase/Vanadium-dependent haloperoxidase"/>
    <property type="match status" value="1"/>
</dbReference>
<feature type="transmembrane region" description="Helical" evidence="1">
    <location>
        <begin position="74"/>
        <end position="96"/>
    </location>
</feature>